<reference evidence="6" key="1">
    <citation type="submission" date="2020-01" db="EMBL/GenBank/DDBJ databases">
        <title>'Steroidobacter agaridevorans' sp. nov., agar-degrading bacteria isolated from rhizosphere soils.</title>
        <authorList>
            <person name="Ikenaga M."/>
            <person name="Kataoka M."/>
            <person name="Murouchi A."/>
            <person name="Katsuragi S."/>
            <person name="Sakai M."/>
        </authorList>
    </citation>
    <scope>NUCLEOTIDE SEQUENCE [LARGE SCALE GENOMIC DNA]</scope>
    <source>
        <strain evidence="6">YU21-B</strain>
    </source>
</reference>
<keyword evidence="6" id="KW-1185">Reference proteome</keyword>
<dbReference type="NCBIfam" id="NF004127">
    <property type="entry name" value="PRK05617.1"/>
    <property type="match status" value="1"/>
</dbReference>
<dbReference type="GO" id="GO:0006574">
    <property type="term" value="P:L-valine catabolic process"/>
    <property type="evidence" value="ECO:0007669"/>
    <property type="project" value="TreeGrafter"/>
</dbReference>
<dbReference type="PANTHER" id="PTHR43176">
    <property type="entry name" value="3-HYDROXYISOBUTYRYL-COA HYDROLASE-RELATED"/>
    <property type="match status" value="1"/>
</dbReference>
<gene>
    <name evidence="5" type="ORF">GCM10011487_42330</name>
</gene>
<dbReference type="EMBL" id="BLJN01000004">
    <property type="protein sequence ID" value="GFE82233.1"/>
    <property type="molecule type" value="Genomic_DNA"/>
</dbReference>
<evidence type="ECO:0000256" key="1">
    <source>
        <dbReference type="ARBA" id="ARBA00001709"/>
    </source>
</evidence>
<dbReference type="GO" id="GO:0003860">
    <property type="term" value="F:3-hydroxyisobutyryl-CoA hydrolase activity"/>
    <property type="evidence" value="ECO:0007669"/>
    <property type="project" value="UniProtKB-EC"/>
</dbReference>
<dbReference type="InterPro" id="IPR032259">
    <property type="entry name" value="HIBYL-CoA-H"/>
</dbReference>
<keyword evidence="3" id="KW-0378">Hydrolase</keyword>
<feature type="domain" description="Enoyl-CoA hydratase/isomerase" evidence="4">
    <location>
        <begin position="30"/>
        <end position="370"/>
    </location>
</feature>
<dbReference type="RefSeq" id="WP_161813897.1">
    <property type="nucleotide sequence ID" value="NZ_BLJN01000004.1"/>
</dbReference>
<evidence type="ECO:0000256" key="2">
    <source>
        <dbReference type="ARBA" id="ARBA00011915"/>
    </source>
</evidence>
<evidence type="ECO:0000259" key="4">
    <source>
        <dbReference type="Pfam" id="PF16113"/>
    </source>
</evidence>
<dbReference type="InterPro" id="IPR045004">
    <property type="entry name" value="ECH_dom"/>
</dbReference>
<evidence type="ECO:0000256" key="3">
    <source>
        <dbReference type="ARBA" id="ARBA00022801"/>
    </source>
</evidence>
<protein>
    <recommendedName>
        <fullName evidence="2">3-hydroxyisobutyryl-CoA hydrolase</fullName>
        <ecNumber evidence="2">3.1.2.4</ecNumber>
    </recommendedName>
</protein>
<dbReference type="InterPro" id="IPR029045">
    <property type="entry name" value="ClpP/crotonase-like_dom_sf"/>
</dbReference>
<comment type="catalytic activity">
    <reaction evidence="1">
        <text>3-hydroxy-2-methylpropanoyl-CoA + H2O = 3-hydroxy-2-methylpropanoate + CoA + H(+)</text>
        <dbReference type="Rhea" id="RHEA:20888"/>
        <dbReference type="ChEBI" id="CHEBI:11805"/>
        <dbReference type="ChEBI" id="CHEBI:15377"/>
        <dbReference type="ChEBI" id="CHEBI:15378"/>
        <dbReference type="ChEBI" id="CHEBI:57287"/>
        <dbReference type="ChEBI" id="CHEBI:57340"/>
        <dbReference type="EC" id="3.1.2.4"/>
    </reaction>
</comment>
<dbReference type="PANTHER" id="PTHR43176:SF3">
    <property type="entry name" value="3-HYDROXYISOBUTYRYL-COA HYDROLASE, MITOCHONDRIAL"/>
    <property type="match status" value="1"/>
</dbReference>
<dbReference type="AlphaFoldDB" id="A0A829YH55"/>
<evidence type="ECO:0000313" key="6">
    <source>
        <dbReference type="Proteomes" id="UP000445000"/>
    </source>
</evidence>
<sequence length="391" mass="43005">MNSGSSPSAPAEIAGVRFEEIPTQHGSRLGFARLNAEKSLNALAHDMIRLLDAQLRRWAADPDIACVILHGAGEKAFCAGGDIRSLYQLLKKHPDTVPNPTALVYFTDEYRLDYLIHRYPKPLLVWGSGIVLGGGLGLMAGASHRVVTETSRIGMPEVTIGLFPDVGASWFLQRMAMRTGLFMALTGVQINGHDAVVGGLADYLLRSTDRDTLFARLPNAAWTTDPMENREVLSALLREFASQATGVMPASNFKACEQEIQSFCRGESVAEMVSRIVRYDGDVDWLKRASATLAAGSPTSAVLGFELQRRTRELSLADTFRLELIVTLQCCARPDLAEGIRALLIDKDRKPQWQPRTMEKITPQWINGHFAAPVWPDGRHPLADLENSQLA</sequence>
<dbReference type="Gene3D" id="3.90.226.10">
    <property type="entry name" value="2-enoyl-CoA Hydratase, Chain A, domain 1"/>
    <property type="match status" value="1"/>
</dbReference>
<dbReference type="GO" id="GO:0005829">
    <property type="term" value="C:cytosol"/>
    <property type="evidence" value="ECO:0007669"/>
    <property type="project" value="TreeGrafter"/>
</dbReference>
<accession>A0A829YH55</accession>
<name>A0A829YH55_9GAMM</name>
<comment type="caution">
    <text evidence="5">The sequence shown here is derived from an EMBL/GenBank/DDBJ whole genome shotgun (WGS) entry which is preliminary data.</text>
</comment>
<dbReference type="CDD" id="cd06558">
    <property type="entry name" value="crotonase-like"/>
    <property type="match status" value="1"/>
</dbReference>
<dbReference type="SUPFAM" id="SSF52096">
    <property type="entry name" value="ClpP/crotonase"/>
    <property type="match status" value="1"/>
</dbReference>
<evidence type="ECO:0000313" key="5">
    <source>
        <dbReference type="EMBL" id="GFE82233.1"/>
    </source>
</evidence>
<dbReference type="Pfam" id="PF16113">
    <property type="entry name" value="ECH_2"/>
    <property type="match status" value="1"/>
</dbReference>
<dbReference type="Proteomes" id="UP000445000">
    <property type="component" value="Unassembled WGS sequence"/>
</dbReference>
<organism evidence="5 6">
    <name type="scientific">Steroidobacter agaridevorans</name>
    <dbReference type="NCBI Taxonomy" id="2695856"/>
    <lineage>
        <taxon>Bacteria</taxon>
        <taxon>Pseudomonadati</taxon>
        <taxon>Pseudomonadota</taxon>
        <taxon>Gammaproteobacteria</taxon>
        <taxon>Steroidobacterales</taxon>
        <taxon>Steroidobacteraceae</taxon>
        <taxon>Steroidobacter</taxon>
    </lineage>
</organism>
<proteinExistence type="predicted"/>
<dbReference type="EC" id="3.1.2.4" evidence="2"/>